<feature type="transmembrane region" description="Helical" evidence="7">
    <location>
        <begin position="86"/>
        <end position="109"/>
    </location>
</feature>
<evidence type="ECO:0000256" key="4">
    <source>
        <dbReference type="ARBA" id="ARBA00022692"/>
    </source>
</evidence>
<evidence type="ECO:0000259" key="8">
    <source>
        <dbReference type="PROSITE" id="PS50928"/>
    </source>
</evidence>
<keyword evidence="5 7" id="KW-1133">Transmembrane helix</keyword>
<evidence type="ECO:0000256" key="3">
    <source>
        <dbReference type="ARBA" id="ARBA00022475"/>
    </source>
</evidence>
<feature type="transmembrane region" description="Helical" evidence="7">
    <location>
        <begin position="27"/>
        <end position="48"/>
    </location>
</feature>
<organism evidence="9 10">
    <name type="scientific">Microbacterium murale</name>
    <dbReference type="NCBI Taxonomy" id="1081040"/>
    <lineage>
        <taxon>Bacteria</taxon>
        <taxon>Bacillati</taxon>
        <taxon>Actinomycetota</taxon>
        <taxon>Actinomycetes</taxon>
        <taxon>Micrococcales</taxon>
        <taxon>Microbacteriaceae</taxon>
        <taxon>Microbacterium</taxon>
    </lineage>
</organism>
<evidence type="ECO:0000256" key="2">
    <source>
        <dbReference type="ARBA" id="ARBA00022448"/>
    </source>
</evidence>
<dbReference type="PANTHER" id="PTHR43744:SF8">
    <property type="entry name" value="SN-GLYCEROL-3-PHOSPHATE TRANSPORT SYSTEM PERMEASE PROTEIN UGPE"/>
    <property type="match status" value="1"/>
</dbReference>
<comment type="subcellular location">
    <subcellularLocation>
        <location evidence="1 7">Cell membrane</location>
        <topology evidence="1 7">Multi-pass membrane protein</topology>
    </subcellularLocation>
</comment>
<evidence type="ECO:0000256" key="1">
    <source>
        <dbReference type="ARBA" id="ARBA00004651"/>
    </source>
</evidence>
<gene>
    <name evidence="9" type="ORF">QFZ46_002968</name>
</gene>
<dbReference type="Pfam" id="PF00528">
    <property type="entry name" value="BPD_transp_1"/>
    <property type="match status" value="1"/>
</dbReference>
<dbReference type="PANTHER" id="PTHR43744">
    <property type="entry name" value="ABC TRANSPORTER PERMEASE PROTEIN MG189-RELATED-RELATED"/>
    <property type="match status" value="1"/>
</dbReference>
<dbReference type="SUPFAM" id="SSF161098">
    <property type="entry name" value="MetI-like"/>
    <property type="match status" value="1"/>
</dbReference>
<evidence type="ECO:0000256" key="6">
    <source>
        <dbReference type="ARBA" id="ARBA00023136"/>
    </source>
</evidence>
<dbReference type="InterPro" id="IPR035906">
    <property type="entry name" value="MetI-like_sf"/>
</dbReference>
<sequence length="292" mass="31955">MSPTVTASPATSRRSSHRYRPGRWPRLLGEMGMILIGLAFAFPFYVFLSISLKQPAEVADDPLGLPRGLYFDNYATAWESASLDQALLNSTVIAVISVAALIVLGSFAAYTIARRGTRLSYAAYVLFLLGLMIPMQLGMVPLYQFMRDANLLQTYTSVIIFSIGSQLPLTVFLYAGFLRAMPKEYEEAAYVDGAGVVRTFLAIVFPMLRPITGTVVILSAINVWNEFLTPLLYVGGSSQQTLPVAIFAFRGEFATQWGVIFAGMAMAIVPILIVYFLLQKSIIKGFASGLKG</sequence>
<dbReference type="Gene3D" id="1.10.3720.10">
    <property type="entry name" value="MetI-like"/>
    <property type="match status" value="1"/>
</dbReference>
<feature type="transmembrane region" description="Helical" evidence="7">
    <location>
        <begin position="155"/>
        <end position="178"/>
    </location>
</feature>
<dbReference type="PROSITE" id="PS50928">
    <property type="entry name" value="ABC_TM1"/>
    <property type="match status" value="1"/>
</dbReference>
<keyword evidence="6 7" id="KW-0472">Membrane</keyword>
<proteinExistence type="inferred from homology"/>
<dbReference type="EMBL" id="JAUSXK010000001">
    <property type="protein sequence ID" value="MDQ0644808.1"/>
    <property type="molecule type" value="Genomic_DNA"/>
</dbReference>
<feature type="transmembrane region" description="Helical" evidence="7">
    <location>
        <begin position="121"/>
        <end position="143"/>
    </location>
</feature>
<name>A0ABU0PBV6_9MICO</name>
<dbReference type="RefSeq" id="WP_307362972.1">
    <property type="nucleotide sequence ID" value="NZ_JAUSXK010000001.1"/>
</dbReference>
<reference evidence="9 10" key="1">
    <citation type="submission" date="2023-07" db="EMBL/GenBank/DDBJ databases">
        <title>Comparative genomics of wheat-associated soil bacteria to identify genetic determinants of phenazine resistance.</title>
        <authorList>
            <person name="Mouncey N."/>
        </authorList>
    </citation>
    <scope>NUCLEOTIDE SEQUENCE [LARGE SCALE GENOMIC DNA]</scope>
    <source>
        <strain evidence="9 10">W2I7</strain>
    </source>
</reference>
<comment type="caution">
    <text evidence="9">The sequence shown here is derived from an EMBL/GenBank/DDBJ whole genome shotgun (WGS) entry which is preliminary data.</text>
</comment>
<keyword evidence="3" id="KW-1003">Cell membrane</keyword>
<dbReference type="InterPro" id="IPR000515">
    <property type="entry name" value="MetI-like"/>
</dbReference>
<feature type="domain" description="ABC transmembrane type-1" evidence="8">
    <location>
        <begin position="87"/>
        <end position="278"/>
    </location>
</feature>
<dbReference type="Proteomes" id="UP001239085">
    <property type="component" value="Unassembled WGS sequence"/>
</dbReference>
<keyword evidence="2 7" id="KW-0813">Transport</keyword>
<accession>A0ABU0PBV6</accession>
<evidence type="ECO:0000313" key="10">
    <source>
        <dbReference type="Proteomes" id="UP001239085"/>
    </source>
</evidence>
<dbReference type="CDD" id="cd06261">
    <property type="entry name" value="TM_PBP2"/>
    <property type="match status" value="1"/>
</dbReference>
<feature type="transmembrane region" description="Helical" evidence="7">
    <location>
        <begin position="199"/>
        <end position="224"/>
    </location>
</feature>
<evidence type="ECO:0000256" key="7">
    <source>
        <dbReference type="RuleBase" id="RU363032"/>
    </source>
</evidence>
<feature type="transmembrane region" description="Helical" evidence="7">
    <location>
        <begin position="257"/>
        <end position="278"/>
    </location>
</feature>
<evidence type="ECO:0000313" key="9">
    <source>
        <dbReference type="EMBL" id="MDQ0644808.1"/>
    </source>
</evidence>
<keyword evidence="4 7" id="KW-0812">Transmembrane</keyword>
<comment type="similarity">
    <text evidence="7">Belongs to the binding-protein-dependent transport system permease family.</text>
</comment>
<evidence type="ECO:0000256" key="5">
    <source>
        <dbReference type="ARBA" id="ARBA00022989"/>
    </source>
</evidence>
<protein>
    <submittedName>
        <fullName evidence="9">Raffinose/stachyose/melibiose transport system permease protein</fullName>
    </submittedName>
</protein>
<keyword evidence="10" id="KW-1185">Reference proteome</keyword>